<dbReference type="EMBL" id="OV696697">
    <property type="protein sequence ID" value="CAH1241147.1"/>
    <property type="molecule type" value="Genomic_DNA"/>
</dbReference>
<keyword evidence="1" id="KW-0677">Repeat</keyword>
<dbReference type="GO" id="GO:0061630">
    <property type="term" value="F:ubiquitin protein ligase activity"/>
    <property type="evidence" value="ECO:0007669"/>
    <property type="project" value="TreeGrafter"/>
</dbReference>
<sequence>MAVAREDDVELQEIQTTSGLTSTSPLPKERDARMAGVYRHRLREEDLVHLPLNPMYGADLPSADSLGQGQDAAQGQDTDDGLRQDDQAVADPTTHTYENGETFGTRLGQPLNRQARRSPPVPPTPRPGRSTVGAQPVAAAAHVYEDGETFGMHLGPALNRDDRNAPPGKPTGGVQQVPGGPQPQDILSQLQPNQMYSSNHQPLGPAQDSRTIWERLRHRLSPRLLRCAAISSVALLTLMIVVPLLLTHLNSGPGFDYDSPATSTTGPNTTGRTVWPNSTVLMRTDKVTSADVIKINPDHGLDQPHGITAGIEAPTNMAVSMETKRTYDVGSSTHVITLCGDEPAVDNLRSARGVAVSADNKILVADDAQAKLQVYSIKGVPLCQFPPDASRLGHPSMSKTPSDVSIDRDGHLWVLMSGFPASPDSVVQFSRAGHPTTSFDLPDNVPRLMHRGMALDLRNNHVFITWAGHYRGGVQAFNPDGKLLWGVGPEEEMVRPMFAAVDGKGNIFVSDSRTSFVYMFDETGQFLLKFGGPGRNDDLLNRPQGICVDGSGYILVVDSKNRRVVKYTSRGTYVHHIALSERFPRGVAVGTGGQLVVTSAHAVTVFRSY</sequence>
<dbReference type="Pfam" id="PF01436">
    <property type="entry name" value="NHL"/>
    <property type="match status" value="1"/>
</dbReference>
<dbReference type="SUPFAM" id="SSF101898">
    <property type="entry name" value="NHL repeat"/>
    <property type="match status" value="1"/>
</dbReference>
<feature type="compositionally biased region" description="Low complexity" evidence="3">
    <location>
        <begin position="67"/>
        <end position="76"/>
    </location>
</feature>
<dbReference type="GO" id="GO:0000209">
    <property type="term" value="P:protein polyubiquitination"/>
    <property type="evidence" value="ECO:0007669"/>
    <property type="project" value="TreeGrafter"/>
</dbReference>
<keyword evidence="4" id="KW-1133">Transmembrane helix</keyword>
<dbReference type="InterPro" id="IPR050952">
    <property type="entry name" value="TRIM-NHL_E3_ligases"/>
</dbReference>
<dbReference type="CDD" id="cd05819">
    <property type="entry name" value="NHL"/>
    <property type="match status" value="1"/>
</dbReference>
<dbReference type="AlphaFoldDB" id="A0A8J9YSY4"/>
<proteinExistence type="predicted"/>
<feature type="transmembrane region" description="Helical" evidence="4">
    <location>
        <begin position="224"/>
        <end position="246"/>
    </location>
</feature>
<feature type="region of interest" description="Disordered" evidence="3">
    <location>
        <begin position="151"/>
        <end position="187"/>
    </location>
</feature>
<dbReference type="Gene3D" id="2.120.10.30">
    <property type="entry name" value="TolB, C-terminal domain"/>
    <property type="match status" value="1"/>
</dbReference>
<dbReference type="PROSITE" id="PS51125">
    <property type="entry name" value="NHL"/>
    <property type="match status" value="1"/>
</dbReference>
<keyword evidence="4" id="KW-0472">Membrane</keyword>
<accession>A0A8J9YSY4</accession>
<evidence type="ECO:0000313" key="6">
    <source>
        <dbReference type="Proteomes" id="UP000838412"/>
    </source>
</evidence>
<organism evidence="5 6">
    <name type="scientific">Branchiostoma lanceolatum</name>
    <name type="common">Common lancelet</name>
    <name type="synonym">Amphioxus lanceolatum</name>
    <dbReference type="NCBI Taxonomy" id="7740"/>
    <lineage>
        <taxon>Eukaryota</taxon>
        <taxon>Metazoa</taxon>
        <taxon>Chordata</taxon>
        <taxon>Cephalochordata</taxon>
        <taxon>Leptocardii</taxon>
        <taxon>Amphioxiformes</taxon>
        <taxon>Branchiostomatidae</taxon>
        <taxon>Branchiostoma</taxon>
    </lineage>
</organism>
<dbReference type="Gene3D" id="2.40.10.500">
    <property type="match status" value="1"/>
</dbReference>
<dbReference type="InterPro" id="IPR011042">
    <property type="entry name" value="6-blade_b-propeller_TolB-like"/>
</dbReference>
<keyword evidence="4" id="KW-0812">Transmembrane</keyword>
<evidence type="ECO:0000313" key="5">
    <source>
        <dbReference type="EMBL" id="CAH1241147.1"/>
    </source>
</evidence>
<feature type="compositionally biased region" description="Low complexity" evidence="3">
    <location>
        <begin position="16"/>
        <end position="26"/>
    </location>
</feature>
<evidence type="ECO:0000256" key="3">
    <source>
        <dbReference type="SAM" id="MobiDB-lite"/>
    </source>
</evidence>
<feature type="region of interest" description="Disordered" evidence="3">
    <location>
        <begin position="59"/>
        <end position="133"/>
    </location>
</feature>
<feature type="compositionally biased region" description="Low complexity" evidence="3">
    <location>
        <begin position="172"/>
        <end position="184"/>
    </location>
</feature>
<dbReference type="PANTHER" id="PTHR24104:SF50">
    <property type="entry name" value="SMP-30_GLUCONOLACTONASE_LRE-LIKE REGION DOMAIN-CONTAINING PROTEIN"/>
    <property type="match status" value="1"/>
</dbReference>
<feature type="region of interest" description="Disordered" evidence="3">
    <location>
        <begin position="1"/>
        <end position="32"/>
    </location>
</feature>
<dbReference type="PANTHER" id="PTHR24104">
    <property type="entry name" value="E3 UBIQUITIN-PROTEIN LIGASE NHLRC1-RELATED"/>
    <property type="match status" value="1"/>
</dbReference>
<dbReference type="OrthoDB" id="342730at2759"/>
<dbReference type="InterPro" id="IPR001258">
    <property type="entry name" value="NHL_repeat"/>
</dbReference>
<keyword evidence="6" id="KW-1185">Reference proteome</keyword>
<feature type="repeat" description="NHL" evidence="2">
    <location>
        <begin position="527"/>
        <end position="570"/>
    </location>
</feature>
<gene>
    <name evidence="5" type="primary">TRIM3</name>
    <name evidence="5" type="ORF">BLAG_LOCUS4908</name>
</gene>
<evidence type="ECO:0000256" key="1">
    <source>
        <dbReference type="ARBA" id="ARBA00022737"/>
    </source>
</evidence>
<evidence type="ECO:0000256" key="2">
    <source>
        <dbReference type="PROSITE-ProRule" id="PRU00504"/>
    </source>
</evidence>
<name>A0A8J9YSY4_BRALA</name>
<protein>
    <submittedName>
        <fullName evidence="5">TRIM3 protein</fullName>
    </submittedName>
</protein>
<dbReference type="GO" id="GO:0043161">
    <property type="term" value="P:proteasome-mediated ubiquitin-dependent protein catabolic process"/>
    <property type="evidence" value="ECO:0007669"/>
    <property type="project" value="TreeGrafter"/>
</dbReference>
<dbReference type="Proteomes" id="UP000838412">
    <property type="component" value="Chromosome 12"/>
</dbReference>
<reference evidence="5" key="1">
    <citation type="submission" date="2022-01" db="EMBL/GenBank/DDBJ databases">
        <authorList>
            <person name="Braso-Vives M."/>
        </authorList>
    </citation>
    <scope>NUCLEOTIDE SEQUENCE</scope>
</reference>
<evidence type="ECO:0000256" key="4">
    <source>
        <dbReference type="SAM" id="Phobius"/>
    </source>
</evidence>